<feature type="signal peptide" evidence="3">
    <location>
        <begin position="1"/>
        <end position="16"/>
    </location>
</feature>
<evidence type="ECO:0000256" key="2">
    <source>
        <dbReference type="SAM" id="MobiDB-lite"/>
    </source>
</evidence>
<protein>
    <submittedName>
        <fullName evidence="4">Uncharacterized protein</fullName>
    </submittedName>
</protein>
<evidence type="ECO:0000256" key="3">
    <source>
        <dbReference type="SAM" id="SignalP"/>
    </source>
</evidence>
<feature type="coiled-coil region" evidence="1">
    <location>
        <begin position="67"/>
        <end position="101"/>
    </location>
</feature>
<keyword evidence="3" id="KW-0732">Signal</keyword>
<sequence>MKVLHVVIVLVSCVLATCSPIIRVKTSNGQKKSYCCYGVVRPFDMMAKAKQGLRALNQVGYSLKQVRQALGIQQKTLEGKLEKAEKKAEDISKRVAAALKETMQILGEATKKAAAKLGEVSDATNDLGQLGKDIEDTKSNDMISKIRELIAEKPDDDDDEKEKQKIESTKEKDETKSKKEHKLLKPKDSIPSTDENAVVRSLLNQEDSQNEAVDKVKGVINEKTQENKRAFEKTKEFLERIEDGLLQFEKRF</sequence>
<keyword evidence="5" id="KW-1185">Reference proteome</keyword>
<dbReference type="EMBL" id="MU827784">
    <property type="protein sequence ID" value="KAJ7334536.1"/>
    <property type="molecule type" value="Genomic_DNA"/>
</dbReference>
<evidence type="ECO:0000313" key="4">
    <source>
        <dbReference type="EMBL" id="KAJ7334536.1"/>
    </source>
</evidence>
<feature type="region of interest" description="Disordered" evidence="2">
    <location>
        <begin position="149"/>
        <end position="195"/>
    </location>
</feature>
<comment type="caution">
    <text evidence="4">The sequence shown here is derived from an EMBL/GenBank/DDBJ whole genome shotgun (WGS) entry which is preliminary data.</text>
</comment>
<gene>
    <name evidence="4" type="ORF">OS493_014860</name>
</gene>
<dbReference type="Proteomes" id="UP001163046">
    <property type="component" value="Unassembled WGS sequence"/>
</dbReference>
<proteinExistence type="predicted"/>
<organism evidence="4 5">
    <name type="scientific">Desmophyllum pertusum</name>
    <dbReference type="NCBI Taxonomy" id="174260"/>
    <lineage>
        <taxon>Eukaryota</taxon>
        <taxon>Metazoa</taxon>
        <taxon>Cnidaria</taxon>
        <taxon>Anthozoa</taxon>
        <taxon>Hexacorallia</taxon>
        <taxon>Scleractinia</taxon>
        <taxon>Caryophylliina</taxon>
        <taxon>Caryophylliidae</taxon>
        <taxon>Desmophyllum</taxon>
    </lineage>
</organism>
<dbReference type="AlphaFoldDB" id="A0A9X0CHA4"/>
<evidence type="ECO:0000313" key="5">
    <source>
        <dbReference type="Proteomes" id="UP001163046"/>
    </source>
</evidence>
<name>A0A9X0CHA4_9CNID</name>
<accession>A0A9X0CHA4</accession>
<feature type="compositionally biased region" description="Basic and acidic residues" evidence="2">
    <location>
        <begin position="161"/>
        <end position="188"/>
    </location>
</feature>
<dbReference type="OrthoDB" id="5976870at2759"/>
<keyword evidence="1" id="KW-0175">Coiled coil</keyword>
<evidence type="ECO:0000256" key="1">
    <source>
        <dbReference type="SAM" id="Coils"/>
    </source>
</evidence>
<reference evidence="4" key="1">
    <citation type="submission" date="2023-01" db="EMBL/GenBank/DDBJ databases">
        <title>Genome assembly of the deep-sea coral Lophelia pertusa.</title>
        <authorList>
            <person name="Herrera S."/>
            <person name="Cordes E."/>
        </authorList>
    </citation>
    <scope>NUCLEOTIDE SEQUENCE</scope>
    <source>
        <strain evidence="4">USNM1676648</strain>
        <tissue evidence="4">Polyp</tissue>
    </source>
</reference>
<feature type="chain" id="PRO_5040769943" evidence="3">
    <location>
        <begin position="17"/>
        <end position="252"/>
    </location>
</feature>